<evidence type="ECO:0000313" key="2">
    <source>
        <dbReference type="WBParaSite" id="JU765_v2.g5877.t1"/>
    </source>
</evidence>
<reference evidence="2" key="1">
    <citation type="submission" date="2022-11" db="UniProtKB">
        <authorList>
            <consortium name="WormBaseParasite"/>
        </authorList>
    </citation>
    <scope>IDENTIFICATION</scope>
</reference>
<sequence>MENHNSVWVAYMRGNDNQSTCAFINNGRLSFHSLRFLEMACEFWSTMNDDELFENILLMQRTTLPGLENVLNKTLVEMKDDYIAPTIKEDCLSICATPLPTIMKTLSALSQLKIDEIYLSMHRAGKIKFSAGIPLTEFLFEFI</sequence>
<organism evidence="1 2">
    <name type="scientific">Panagrolaimus sp. JU765</name>
    <dbReference type="NCBI Taxonomy" id="591449"/>
    <lineage>
        <taxon>Eukaryota</taxon>
        <taxon>Metazoa</taxon>
        <taxon>Ecdysozoa</taxon>
        <taxon>Nematoda</taxon>
        <taxon>Chromadorea</taxon>
        <taxon>Rhabditida</taxon>
        <taxon>Tylenchina</taxon>
        <taxon>Panagrolaimomorpha</taxon>
        <taxon>Panagrolaimoidea</taxon>
        <taxon>Panagrolaimidae</taxon>
        <taxon>Panagrolaimus</taxon>
    </lineage>
</organism>
<protein>
    <submittedName>
        <fullName evidence="2">Uncharacterized protein</fullName>
    </submittedName>
</protein>
<evidence type="ECO:0000313" key="1">
    <source>
        <dbReference type="Proteomes" id="UP000887576"/>
    </source>
</evidence>
<proteinExistence type="predicted"/>
<dbReference type="WBParaSite" id="JU765_v2.g5877.t1">
    <property type="protein sequence ID" value="JU765_v2.g5877.t1"/>
    <property type="gene ID" value="JU765_v2.g5877"/>
</dbReference>
<accession>A0AC34RDI6</accession>
<dbReference type="Proteomes" id="UP000887576">
    <property type="component" value="Unplaced"/>
</dbReference>
<name>A0AC34RDI6_9BILA</name>